<keyword evidence="3" id="KW-1185">Reference proteome</keyword>
<evidence type="ECO:0000313" key="3">
    <source>
        <dbReference type="Proteomes" id="UP001501725"/>
    </source>
</evidence>
<keyword evidence="1" id="KW-0472">Membrane</keyword>
<sequence length="39" mass="4391">MSLLAMNALESWTVVLFLFNLGLLAALELVNRNKSTYHP</sequence>
<dbReference type="Proteomes" id="UP001501725">
    <property type="component" value="Unassembled WGS sequence"/>
</dbReference>
<keyword evidence="1" id="KW-1133">Transmembrane helix</keyword>
<protein>
    <submittedName>
        <fullName evidence="2">Uncharacterized protein</fullName>
    </submittedName>
</protein>
<reference evidence="3" key="1">
    <citation type="journal article" date="2019" name="Int. J. Syst. Evol. Microbiol.">
        <title>The Global Catalogue of Microorganisms (GCM) 10K type strain sequencing project: providing services to taxonomists for standard genome sequencing and annotation.</title>
        <authorList>
            <consortium name="The Broad Institute Genomics Platform"/>
            <consortium name="The Broad Institute Genome Sequencing Center for Infectious Disease"/>
            <person name="Wu L."/>
            <person name="Ma J."/>
        </authorList>
    </citation>
    <scope>NUCLEOTIDE SEQUENCE [LARGE SCALE GENOMIC DNA]</scope>
    <source>
        <strain evidence="3">JCM 17919</strain>
    </source>
</reference>
<keyword evidence="1" id="KW-0812">Transmembrane</keyword>
<name>A0ABP8HDD5_9BACT</name>
<organism evidence="2 3">
    <name type="scientific">Flaviaesturariibacter amylovorans</name>
    <dbReference type="NCBI Taxonomy" id="1084520"/>
    <lineage>
        <taxon>Bacteria</taxon>
        <taxon>Pseudomonadati</taxon>
        <taxon>Bacteroidota</taxon>
        <taxon>Chitinophagia</taxon>
        <taxon>Chitinophagales</taxon>
        <taxon>Chitinophagaceae</taxon>
        <taxon>Flaviaestuariibacter</taxon>
    </lineage>
</organism>
<proteinExistence type="predicted"/>
<comment type="caution">
    <text evidence="2">The sequence shown here is derived from an EMBL/GenBank/DDBJ whole genome shotgun (WGS) entry which is preliminary data.</text>
</comment>
<gene>
    <name evidence="2" type="ORF">GCM10023184_33780</name>
</gene>
<evidence type="ECO:0000313" key="2">
    <source>
        <dbReference type="EMBL" id="GAA4337794.1"/>
    </source>
</evidence>
<accession>A0ABP8HDD5</accession>
<dbReference type="EMBL" id="BAABGY010000011">
    <property type="protein sequence ID" value="GAA4337794.1"/>
    <property type="molecule type" value="Genomic_DNA"/>
</dbReference>
<evidence type="ECO:0000256" key="1">
    <source>
        <dbReference type="SAM" id="Phobius"/>
    </source>
</evidence>
<feature type="transmembrane region" description="Helical" evidence="1">
    <location>
        <begin position="12"/>
        <end position="30"/>
    </location>
</feature>